<reference evidence="8 9" key="1">
    <citation type="journal article" date="2013" name="Genome Biol. Evol.">
        <title>Genomes of Stigonematalean cyanobacteria (subsection V) and the evolution of oxygenic photosynthesis from prokaryotes to plastids.</title>
        <authorList>
            <person name="Dagan T."/>
            <person name="Roettger M."/>
            <person name="Stucken K."/>
            <person name="Landan G."/>
            <person name="Koch R."/>
            <person name="Major P."/>
            <person name="Gould S.B."/>
            <person name="Goremykin V.V."/>
            <person name="Rippka R."/>
            <person name="Tandeau de Marsac N."/>
            <person name="Gugger M."/>
            <person name="Lockhart P.J."/>
            <person name="Allen J.F."/>
            <person name="Brune I."/>
            <person name="Maus I."/>
            <person name="Puhler A."/>
            <person name="Martin W.F."/>
        </authorList>
    </citation>
    <scope>NUCLEOTIDE SEQUENCE [LARGE SCALE GENOMIC DNA]</scope>
    <source>
        <strain evidence="8 9">PCC 7110</strain>
    </source>
</reference>
<evidence type="ECO:0000256" key="4">
    <source>
        <dbReference type="ARBA" id="ARBA00023172"/>
    </source>
</evidence>
<dbReference type="PROSITE" id="PS51900">
    <property type="entry name" value="CB"/>
    <property type="match status" value="1"/>
</dbReference>
<evidence type="ECO:0000259" key="7">
    <source>
        <dbReference type="PROSITE" id="PS51900"/>
    </source>
</evidence>
<dbReference type="Proteomes" id="UP000076925">
    <property type="component" value="Unassembled WGS sequence"/>
</dbReference>
<dbReference type="GO" id="GO:0015074">
    <property type="term" value="P:DNA integration"/>
    <property type="evidence" value="ECO:0007669"/>
    <property type="project" value="UniProtKB-KW"/>
</dbReference>
<dbReference type="CDD" id="cd01195">
    <property type="entry name" value="INT_C_like_5"/>
    <property type="match status" value="1"/>
</dbReference>
<comment type="caution">
    <text evidence="8">The sequence shown here is derived from an EMBL/GenBank/DDBJ whole genome shotgun (WGS) entry which is preliminary data.</text>
</comment>
<dbReference type="InterPro" id="IPR002104">
    <property type="entry name" value="Integrase_catalytic"/>
</dbReference>
<feature type="domain" description="Core-binding (CB)" evidence="7">
    <location>
        <begin position="27"/>
        <end position="122"/>
    </location>
</feature>
<evidence type="ECO:0000256" key="1">
    <source>
        <dbReference type="ARBA" id="ARBA00008857"/>
    </source>
</evidence>
<dbReference type="InterPro" id="IPR050090">
    <property type="entry name" value="Tyrosine_recombinase_XerCD"/>
</dbReference>
<keyword evidence="2" id="KW-0229">DNA integration</keyword>
<dbReference type="STRING" id="128403.WA1_51585"/>
<comment type="similarity">
    <text evidence="1">Belongs to the 'phage' integrase family.</text>
</comment>
<dbReference type="Pfam" id="PF00589">
    <property type="entry name" value="Phage_integrase"/>
    <property type="match status" value="1"/>
</dbReference>
<dbReference type="SUPFAM" id="SSF56349">
    <property type="entry name" value="DNA breaking-rejoining enzymes"/>
    <property type="match status" value="1"/>
</dbReference>
<dbReference type="InterPro" id="IPR044068">
    <property type="entry name" value="CB"/>
</dbReference>
<dbReference type="InterPro" id="IPR010998">
    <property type="entry name" value="Integrase_recombinase_N"/>
</dbReference>
<keyword evidence="4" id="KW-0233">DNA recombination</keyword>
<dbReference type="Gene3D" id="1.10.443.10">
    <property type="entry name" value="Intergrase catalytic core"/>
    <property type="match status" value="1"/>
</dbReference>
<evidence type="ECO:0000256" key="5">
    <source>
        <dbReference type="PROSITE-ProRule" id="PRU01248"/>
    </source>
</evidence>
<dbReference type="Pfam" id="PF02899">
    <property type="entry name" value="Phage_int_SAM_1"/>
    <property type="match status" value="1"/>
</dbReference>
<feature type="domain" description="Tyr recombinase" evidence="6">
    <location>
        <begin position="143"/>
        <end position="329"/>
    </location>
</feature>
<dbReference type="EMBL" id="ANNX02000080">
    <property type="protein sequence ID" value="KYC34500.1"/>
    <property type="molecule type" value="Genomic_DNA"/>
</dbReference>
<evidence type="ECO:0000256" key="3">
    <source>
        <dbReference type="ARBA" id="ARBA00023125"/>
    </source>
</evidence>
<sequence length="335" mass="37211">MPDTDISITQLTASLNAKIERHFQTLDTDPDVLAQLLADKRSPNTRKAYEKDINDFFQTMTGHKATTDSVLEFLHLEEKQAVAVVLKYKAKLMSGEGRKAPLAEATINRRLAALKNLVDMGRKLGVCNYSLNNVSGEKVQHYRDTTGIDPKAFETVLQQCDRGSIAGKRNYALLRLLWGNALRRNEVSQLNVGDFDPASKTLRILGKGRGTQSEVIDLGTATTDAIADWLYYRGSTSSTDPLFISLDFANQGHRLTGDGIRKTVVRLCSQAGIKKVVSPHRIRHSAITAALDATDGNVRKVQKLSRHKQVNTLLIYDDNRSKAQQEITDLLDGMF</sequence>
<keyword evidence="3 5" id="KW-0238">DNA-binding</keyword>
<evidence type="ECO:0000313" key="8">
    <source>
        <dbReference type="EMBL" id="KYC34500.1"/>
    </source>
</evidence>
<evidence type="ECO:0000256" key="2">
    <source>
        <dbReference type="ARBA" id="ARBA00022908"/>
    </source>
</evidence>
<dbReference type="OrthoDB" id="550438at2"/>
<organism evidence="8 9">
    <name type="scientific">Scytonema hofmannii PCC 7110</name>
    <dbReference type="NCBI Taxonomy" id="128403"/>
    <lineage>
        <taxon>Bacteria</taxon>
        <taxon>Bacillati</taxon>
        <taxon>Cyanobacteriota</taxon>
        <taxon>Cyanophyceae</taxon>
        <taxon>Nostocales</taxon>
        <taxon>Scytonemataceae</taxon>
        <taxon>Scytonema</taxon>
    </lineage>
</organism>
<dbReference type="PANTHER" id="PTHR30349">
    <property type="entry name" value="PHAGE INTEGRASE-RELATED"/>
    <property type="match status" value="1"/>
</dbReference>
<dbReference type="AlphaFoldDB" id="A0A139WPY9"/>
<gene>
    <name evidence="8" type="ORF">WA1_51585</name>
</gene>
<dbReference type="Gene3D" id="1.10.150.130">
    <property type="match status" value="1"/>
</dbReference>
<dbReference type="PANTHER" id="PTHR30349:SF64">
    <property type="entry name" value="PROPHAGE INTEGRASE INTD-RELATED"/>
    <property type="match status" value="1"/>
</dbReference>
<dbReference type="InterPro" id="IPR004107">
    <property type="entry name" value="Integrase_SAM-like_N"/>
</dbReference>
<dbReference type="GO" id="GO:0006310">
    <property type="term" value="P:DNA recombination"/>
    <property type="evidence" value="ECO:0007669"/>
    <property type="project" value="UniProtKB-KW"/>
</dbReference>
<keyword evidence="9" id="KW-1185">Reference proteome</keyword>
<dbReference type="InterPro" id="IPR011010">
    <property type="entry name" value="DNA_brk_join_enz"/>
</dbReference>
<dbReference type="InterPro" id="IPR013762">
    <property type="entry name" value="Integrase-like_cat_sf"/>
</dbReference>
<evidence type="ECO:0000313" key="9">
    <source>
        <dbReference type="Proteomes" id="UP000076925"/>
    </source>
</evidence>
<evidence type="ECO:0000259" key="6">
    <source>
        <dbReference type="PROSITE" id="PS51898"/>
    </source>
</evidence>
<name>A0A139WPY9_9CYAN</name>
<proteinExistence type="inferred from homology"/>
<dbReference type="PROSITE" id="PS51898">
    <property type="entry name" value="TYR_RECOMBINASE"/>
    <property type="match status" value="1"/>
</dbReference>
<protein>
    <submittedName>
        <fullName evidence="8">Integrase</fullName>
    </submittedName>
</protein>
<dbReference type="GO" id="GO:0003677">
    <property type="term" value="F:DNA binding"/>
    <property type="evidence" value="ECO:0007669"/>
    <property type="project" value="UniProtKB-UniRule"/>
</dbReference>
<accession>A0A139WPY9</accession>